<organism evidence="2 3">
    <name type="scientific">Orlajensenia leifsoniae</name>
    <dbReference type="NCBI Taxonomy" id="2561933"/>
    <lineage>
        <taxon>Bacteria</taxon>
        <taxon>Bacillati</taxon>
        <taxon>Actinomycetota</taxon>
        <taxon>Actinomycetes</taxon>
        <taxon>Micrococcales</taxon>
        <taxon>Microbacteriaceae</taxon>
        <taxon>Orlajensenia</taxon>
    </lineage>
</organism>
<proteinExistence type="predicted"/>
<gene>
    <name evidence="2" type="ORF">E4M00_08520</name>
</gene>
<keyword evidence="1" id="KW-0732">Signal</keyword>
<sequence>MHRHITTITPRTRRNRVIATTAIALVAAGSLLSAPFIANASTDQAAAQRETAALSQQGALDSDHLSFYEDIAAYKAQSAARATITSANAVIASAASKVDATELETTVSQLADYKLLSVGRTVALTDAAQAAAAQTAAAVSAADAAAAAAAEAARVANTPDGARATARQLAASQYGWGDDQFQCLDSLWTKESGWDVNASNSSSGATGIPQSLPGSKMATAGADWATSAATQITWGLGYIAGSYGSPCAAWSHSQSVNWY</sequence>
<dbReference type="SUPFAM" id="SSF53955">
    <property type="entry name" value="Lysozyme-like"/>
    <property type="match status" value="1"/>
</dbReference>
<dbReference type="EMBL" id="SPQZ01000003">
    <property type="protein sequence ID" value="TFV98073.1"/>
    <property type="molecule type" value="Genomic_DNA"/>
</dbReference>
<feature type="chain" id="PRO_5021336199" description="Phospholipase" evidence="1">
    <location>
        <begin position="41"/>
        <end position="259"/>
    </location>
</feature>
<keyword evidence="3" id="KW-1185">Reference proteome</keyword>
<reference evidence="2 3" key="1">
    <citation type="journal article" date="2018" name="J. Microbiol.">
        <title>Leifsonia flava sp. nov., a novel actinobacterium isolated from the rhizosphere of Aquilegia viridiflora.</title>
        <authorList>
            <person name="Cai Y."/>
            <person name="Tao W.Z."/>
            <person name="Ma Y.J."/>
            <person name="Cheng J."/>
            <person name="Zhang M.Y."/>
            <person name="Zhang Y.X."/>
        </authorList>
    </citation>
    <scope>NUCLEOTIDE SEQUENCE [LARGE SCALE GENOMIC DNA]</scope>
    <source>
        <strain evidence="2 3">SYP-B2174</strain>
    </source>
</reference>
<name>A0A4Y9R2Y7_9MICO</name>
<accession>A0A4Y9R2Y7</accession>
<evidence type="ECO:0008006" key="4">
    <source>
        <dbReference type="Google" id="ProtNLM"/>
    </source>
</evidence>
<dbReference type="AlphaFoldDB" id="A0A4Y9R2Y7"/>
<evidence type="ECO:0000313" key="2">
    <source>
        <dbReference type="EMBL" id="TFV98073.1"/>
    </source>
</evidence>
<dbReference type="Proteomes" id="UP000298127">
    <property type="component" value="Unassembled WGS sequence"/>
</dbReference>
<dbReference type="RefSeq" id="WP_135120078.1">
    <property type="nucleotide sequence ID" value="NZ_SPQZ01000003.1"/>
</dbReference>
<evidence type="ECO:0000313" key="3">
    <source>
        <dbReference type="Proteomes" id="UP000298127"/>
    </source>
</evidence>
<dbReference type="InterPro" id="IPR023346">
    <property type="entry name" value="Lysozyme-like_dom_sf"/>
</dbReference>
<comment type="caution">
    <text evidence="2">The sequence shown here is derived from an EMBL/GenBank/DDBJ whole genome shotgun (WGS) entry which is preliminary data.</text>
</comment>
<protein>
    <recommendedName>
        <fullName evidence="4">Phospholipase</fullName>
    </recommendedName>
</protein>
<evidence type="ECO:0000256" key="1">
    <source>
        <dbReference type="SAM" id="SignalP"/>
    </source>
</evidence>
<feature type="signal peptide" evidence="1">
    <location>
        <begin position="1"/>
        <end position="40"/>
    </location>
</feature>